<evidence type="ECO:0000313" key="7">
    <source>
        <dbReference type="Proteomes" id="UP000029669"/>
    </source>
</evidence>
<protein>
    <recommendedName>
        <fullName evidence="2">protein-glutamate methylesterase</fullName>
        <ecNumber evidence="2">3.1.1.61</ecNumber>
    </recommendedName>
</protein>
<reference evidence="7" key="1">
    <citation type="journal article" date="2015" name="Genome Announc.">
        <title>Whole-Genome Sequences of 80 Environmental and Clinical Isolates of Burkholderia pseudomallei.</title>
        <authorList>
            <person name="Johnson S.L."/>
            <person name="Baker A.L."/>
            <person name="Chain P.S."/>
            <person name="Currie B.J."/>
            <person name="Daligault H.E."/>
            <person name="Davenport K.W."/>
            <person name="Davis C.B."/>
            <person name="Inglis T.J."/>
            <person name="Kaestli M."/>
            <person name="Koren S."/>
            <person name="Mayo M."/>
            <person name="Merritt A.J."/>
            <person name="Price E.P."/>
            <person name="Sarovich D.S."/>
            <person name="Warner J."/>
            <person name="Rosovitz M.J."/>
        </authorList>
    </citation>
    <scope>NUCLEOTIDE SEQUENCE [LARGE SCALE GENOMIC DNA]</scope>
    <source>
        <strain evidence="7">DSM 2030</strain>
    </source>
</reference>
<comment type="catalytic activity">
    <reaction evidence="3">
        <text>[protein]-L-glutamate 5-O-methyl ester + H2O = L-glutamyl-[protein] + methanol + H(+)</text>
        <dbReference type="Rhea" id="RHEA:23236"/>
        <dbReference type="Rhea" id="RHEA-COMP:10208"/>
        <dbReference type="Rhea" id="RHEA-COMP:10311"/>
        <dbReference type="ChEBI" id="CHEBI:15377"/>
        <dbReference type="ChEBI" id="CHEBI:15378"/>
        <dbReference type="ChEBI" id="CHEBI:17790"/>
        <dbReference type="ChEBI" id="CHEBI:29973"/>
        <dbReference type="ChEBI" id="CHEBI:82795"/>
        <dbReference type="EC" id="3.1.1.61"/>
    </reaction>
</comment>
<dbReference type="EC" id="3.1.1.61" evidence="2"/>
<dbReference type="GO" id="GO:0006935">
    <property type="term" value="P:chemotaxis"/>
    <property type="evidence" value="ECO:0007669"/>
    <property type="project" value="UniProtKB-UniRule"/>
</dbReference>
<accession>A0A097ARS6</accession>
<dbReference type="GO" id="GO:0008984">
    <property type="term" value="F:protein-glutamate methylesterase activity"/>
    <property type="evidence" value="ECO:0007669"/>
    <property type="project" value="UniProtKB-EC"/>
</dbReference>
<dbReference type="Pfam" id="PF01339">
    <property type="entry name" value="CheB_methylest"/>
    <property type="match status" value="1"/>
</dbReference>
<dbReference type="PANTHER" id="PTHR42872">
    <property type="entry name" value="PROTEIN-GLUTAMATE METHYLESTERASE/PROTEIN-GLUTAMINE GLUTAMINASE"/>
    <property type="match status" value="1"/>
</dbReference>
<evidence type="ECO:0000259" key="5">
    <source>
        <dbReference type="PROSITE" id="PS50122"/>
    </source>
</evidence>
<feature type="domain" description="CheB-type methylesterase" evidence="5">
    <location>
        <begin position="1"/>
        <end position="190"/>
    </location>
</feature>
<name>A0A097ARS6_THEKI</name>
<dbReference type="PROSITE" id="PS50122">
    <property type="entry name" value="CHEB"/>
    <property type="match status" value="1"/>
</dbReference>
<dbReference type="GO" id="GO:0000156">
    <property type="term" value="F:phosphorelay response regulator activity"/>
    <property type="evidence" value="ECO:0007669"/>
    <property type="project" value="InterPro"/>
</dbReference>
<dbReference type="SUPFAM" id="SSF52738">
    <property type="entry name" value="Methylesterase CheB, C-terminal domain"/>
    <property type="match status" value="1"/>
</dbReference>
<gene>
    <name evidence="6" type="primary">cheB</name>
    <name evidence="6" type="ORF">TKV_c13370</name>
</gene>
<evidence type="ECO:0000256" key="4">
    <source>
        <dbReference type="PROSITE-ProRule" id="PRU00050"/>
    </source>
</evidence>
<keyword evidence="7" id="KW-1185">Reference proteome</keyword>
<feature type="active site" evidence="4">
    <location>
        <position position="132"/>
    </location>
</feature>
<dbReference type="InterPro" id="IPR035909">
    <property type="entry name" value="CheB_C"/>
</dbReference>
<dbReference type="PANTHER" id="PTHR42872:SF6">
    <property type="entry name" value="PROTEIN-GLUTAMATE METHYLESTERASE_PROTEIN-GLUTAMINE GLUTAMINASE"/>
    <property type="match status" value="1"/>
</dbReference>
<dbReference type="HOGENOM" id="CLU_000445_51_2_9"/>
<feature type="active site" evidence="4">
    <location>
        <position position="39"/>
    </location>
</feature>
<dbReference type="STRING" id="2325.TKV_c13370"/>
<dbReference type="InterPro" id="IPR000673">
    <property type="entry name" value="Sig_transdc_resp-reg_Me-estase"/>
</dbReference>
<feature type="active site" evidence="4">
    <location>
        <position position="12"/>
    </location>
</feature>
<dbReference type="CDD" id="cd16432">
    <property type="entry name" value="CheB_Rec"/>
    <property type="match status" value="1"/>
</dbReference>
<dbReference type="Gene3D" id="3.40.50.180">
    <property type="entry name" value="Methylesterase CheB, C-terminal domain"/>
    <property type="match status" value="1"/>
</dbReference>
<dbReference type="GO" id="GO:0005737">
    <property type="term" value="C:cytoplasm"/>
    <property type="evidence" value="ECO:0007669"/>
    <property type="project" value="InterPro"/>
</dbReference>
<dbReference type="Proteomes" id="UP000029669">
    <property type="component" value="Chromosome"/>
</dbReference>
<evidence type="ECO:0000256" key="2">
    <source>
        <dbReference type="ARBA" id="ARBA00039140"/>
    </source>
</evidence>
<keyword evidence="4" id="KW-0145">Chemotaxis</keyword>
<proteinExistence type="predicted"/>
<dbReference type="eggNOG" id="COG2201">
    <property type="taxonomic scope" value="Bacteria"/>
</dbReference>
<keyword evidence="1 4" id="KW-0378">Hydrolase</keyword>
<evidence type="ECO:0000256" key="1">
    <source>
        <dbReference type="ARBA" id="ARBA00022801"/>
    </source>
</evidence>
<dbReference type="OrthoDB" id="9793421at2"/>
<organism evidence="6 7">
    <name type="scientific">Thermoanaerobacter kivui</name>
    <name type="common">Acetogenium kivui</name>
    <dbReference type="NCBI Taxonomy" id="2325"/>
    <lineage>
        <taxon>Bacteria</taxon>
        <taxon>Bacillati</taxon>
        <taxon>Bacillota</taxon>
        <taxon>Clostridia</taxon>
        <taxon>Thermoanaerobacterales</taxon>
        <taxon>Thermoanaerobacteraceae</taxon>
        <taxon>Thermoanaerobacter</taxon>
    </lineage>
</organism>
<sequence>MKDKCLVIIGSSTGGPKALQYILKNLPEDLSAAVIIVQHMPERFTKMMAERLNQSCKLKIKEAVDGEVISKNVVYIAPGDKNLLIEEDKNLKIKLSDEFESVYRPSIDATFISASKVNACVIAVILTGMGSDGSKGLKYLKEKGSFIISQDIDTSLAKGMPYNAIKTGLVDKVLPLDKIPAEIIEKVRELHGK</sequence>
<dbReference type="EMBL" id="CP009170">
    <property type="protein sequence ID" value="AIS52508.1"/>
    <property type="molecule type" value="Genomic_DNA"/>
</dbReference>
<evidence type="ECO:0000256" key="3">
    <source>
        <dbReference type="ARBA" id="ARBA00048267"/>
    </source>
</evidence>
<dbReference type="RefSeq" id="WP_049685256.1">
    <property type="nucleotide sequence ID" value="NZ_CP009170.1"/>
</dbReference>
<dbReference type="KEGG" id="tki:TKV_c13370"/>
<dbReference type="AlphaFoldDB" id="A0A097ARS6"/>
<evidence type="ECO:0000313" key="6">
    <source>
        <dbReference type="EMBL" id="AIS52508.1"/>
    </source>
</evidence>